<evidence type="ECO:0000313" key="1">
    <source>
        <dbReference type="EMBL" id="TDV43667.1"/>
    </source>
</evidence>
<dbReference type="NCBIfam" id="NF047719">
    <property type="entry name" value="SCO6745_fam_HTH"/>
    <property type="match status" value="1"/>
</dbReference>
<dbReference type="Proteomes" id="UP000294927">
    <property type="component" value="Unassembled WGS sequence"/>
</dbReference>
<sequence length="284" mass="29802">MAVILLNAVMHAARRLWSTLEPLHGVQYFTPEVREAGKAIGLRGYWDTYFAFRAAPLGPVDAPGVVAMFGVFEPGMVAKALPAAWTRSSVEACLSARSSVAAQVLRGIGVSEVACASAVALLSPLRLAATARPLGAANAVLPLSEDPVAALWQVATTLREHRGDGHIAALMTAGLSGLDGMHLQLARTGFDPEAMRQVRGWSAQEWSAARESLVERDLLFSDGLTPAGSAVLDSVEDMTDALAWQGGLSSLPVDEVVEVLAPSVAAVWDSGLMPMANPVGVSRP</sequence>
<reference evidence="1 2" key="1">
    <citation type="submission" date="2019-03" db="EMBL/GenBank/DDBJ databases">
        <title>Genomic Encyclopedia of Archaeal and Bacterial Type Strains, Phase II (KMG-II): from individual species to whole genera.</title>
        <authorList>
            <person name="Goeker M."/>
        </authorList>
    </citation>
    <scope>NUCLEOTIDE SEQUENCE [LARGE SCALE GENOMIC DNA]</scope>
    <source>
        <strain evidence="1 2">DSM 45499</strain>
    </source>
</reference>
<dbReference type="RefSeq" id="WP_133906885.1">
    <property type="nucleotide sequence ID" value="NZ_SOCP01000015.1"/>
</dbReference>
<name>A0A4R7V4T5_9PSEU</name>
<gene>
    <name evidence="1" type="ORF">CLV71_115129</name>
</gene>
<dbReference type="InterPro" id="IPR054058">
    <property type="entry name" value="HTH_67"/>
</dbReference>
<comment type="caution">
    <text evidence="1">The sequence shown here is derived from an EMBL/GenBank/DDBJ whole genome shotgun (WGS) entry which is preliminary data.</text>
</comment>
<proteinExistence type="predicted"/>
<keyword evidence="2" id="KW-1185">Reference proteome</keyword>
<evidence type="ECO:0000313" key="2">
    <source>
        <dbReference type="Proteomes" id="UP000294927"/>
    </source>
</evidence>
<dbReference type="EMBL" id="SOCP01000015">
    <property type="protein sequence ID" value="TDV43667.1"/>
    <property type="molecule type" value="Genomic_DNA"/>
</dbReference>
<protein>
    <recommendedName>
        <fullName evidence="3">SalK</fullName>
    </recommendedName>
</protein>
<dbReference type="AlphaFoldDB" id="A0A4R7V4T5"/>
<evidence type="ECO:0008006" key="3">
    <source>
        <dbReference type="Google" id="ProtNLM"/>
    </source>
</evidence>
<organism evidence="1 2">
    <name type="scientific">Actinophytocola oryzae</name>
    <dbReference type="NCBI Taxonomy" id="502181"/>
    <lineage>
        <taxon>Bacteria</taxon>
        <taxon>Bacillati</taxon>
        <taxon>Actinomycetota</taxon>
        <taxon>Actinomycetes</taxon>
        <taxon>Pseudonocardiales</taxon>
        <taxon>Pseudonocardiaceae</taxon>
    </lineage>
</organism>
<dbReference type="Pfam" id="PF21863">
    <property type="entry name" value="HTH_67"/>
    <property type="match status" value="1"/>
</dbReference>
<accession>A0A4R7V4T5</accession>
<dbReference type="OrthoDB" id="157052at2"/>